<evidence type="ECO:0000256" key="8">
    <source>
        <dbReference type="ARBA" id="ARBA00048090"/>
    </source>
</evidence>
<dbReference type="InterPro" id="IPR006001">
    <property type="entry name" value="Therm_gnt_kin"/>
</dbReference>
<evidence type="ECO:0000256" key="4">
    <source>
        <dbReference type="ARBA" id="ARBA00022679"/>
    </source>
</evidence>
<dbReference type="Gene3D" id="3.40.50.300">
    <property type="entry name" value="P-loop containing nucleotide triphosphate hydrolases"/>
    <property type="match status" value="1"/>
</dbReference>
<name>A0A2P2EDZ8_9PROT</name>
<accession>A0A2P2EDZ8</accession>
<dbReference type="EC" id="2.7.1.12" evidence="3"/>
<dbReference type="Pfam" id="PF01202">
    <property type="entry name" value="SKI"/>
    <property type="match status" value="1"/>
</dbReference>
<evidence type="ECO:0000256" key="6">
    <source>
        <dbReference type="ARBA" id="ARBA00022777"/>
    </source>
</evidence>
<protein>
    <recommendedName>
        <fullName evidence="3">gluconokinase</fullName>
        <ecNumber evidence="3">2.7.1.12</ecNumber>
    </recommendedName>
</protein>
<proteinExistence type="inferred from homology"/>
<keyword evidence="4 9" id="KW-0808">Transferase</keyword>
<dbReference type="GO" id="GO:0005524">
    <property type="term" value="F:ATP binding"/>
    <property type="evidence" value="ECO:0007669"/>
    <property type="project" value="UniProtKB-KW"/>
</dbReference>
<dbReference type="PANTHER" id="PTHR43442">
    <property type="entry name" value="GLUCONOKINASE-RELATED"/>
    <property type="match status" value="1"/>
</dbReference>
<evidence type="ECO:0000313" key="10">
    <source>
        <dbReference type="Proteomes" id="UP000245086"/>
    </source>
</evidence>
<dbReference type="GO" id="GO:0005737">
    <property type="term" value="C:cytoplasm"/>
    <property type="evidence" value="ECO:0007669"/>
    <property type="project" value="TreeGrafter"/>
</dbReference>
<gene>
    <name evidence="9" type="ORF">PbB2_02965</name>
</gene>
<evidence type="ECO:0000256" key="2">
    <source>
        <dbReference type="ARBA" id="ARBA00008420"/>
    </source>
</evidence>
<dbReference type="SUPFAM" id="SSF52540">
    <property type="entry name" value="P-loop containing nucleoside triphosphate hydrolases"/>
    <property type="match status" value="1"/>
</dbReference>
<organism evidence="9 10">
    <name type="scientific">Candidatus Phycosocius bacilliformis</name>
    <dbReference type="NCBI Taxonomy" id="1445552"/>
    <lineage>
        <taxon>Bacteria</taxon>
        <taxon>Pseudomonadati</taxon>
        <taxon>Pseudomonadota</taxon>
        <taxon>Alphaproteobacteria</taxon>
        <taxon>Caulobacterales</taxon>
        <taxon>Caulobacterales incertae sedis</taxon>
        <taxon>Candidatus Phycosocius</taxon>
    </lineage>
</organism>
<dbReference type="InterPro" id="IPR027417">
    <property type="entry name" value="P-loop_NTPase"/>
</dbReference>
<comment type="similarity">
    <text evidence="2">Belongs to the gluconokinase GntK/GntV family.</text>
</comment>
<dbReference type="AlphaFoldDB" id="A0A2P2EDZ8"/>
<dbReference type="GO" id="GO:0005975">
    <property type="term" value="P:carbohydrate metabolic process"/>
    <property type="evidence" value="ECO:0007669"/>
    <property type="project" value="InterPro"/>
</dbReference>
<evidence type="ECO:0000256" key="1">
    <source>
        <dbReference type="ARBA" id="ARBA00004761"/>
    </source>
</evidence>
<dbReference type="CDD" id="cd02021">
    <property type="entry name" value="GntK"/>
    <property type="match status" value="1"/>
</dbReference>
<evidence type="ECO:0000256" key="7">
    <source>
        <dbReference type="ARBA" id="ARBA00022840"/>
    </source>
</evidence>
<dbReference type="InterPro" id="IPR031322">
    <property type="entry name" value="Shikimate/glucono_kinase"/>
</dbReference>
<reference evidence="9 10" key="1">
    <citation type="journal article" date="2018" name="Genome Announc.">
        <title>Draft Genome Sequence of "Candidatus Phycosocius bacilliformis," an Alphaproteobacterial Ectosymbiont of the Hydrocarbon-Producing Green Alga Botryococcus braunii.</title>
        <authorList>
            <person name="Tanabe Y."/>
            <person name="Yamaguchi H."/>
            <person name="Watanabe M.M."/>
        </authorList>
    </citation>
    <scope>NUCLEOTIDE SEQUENCE [LARGE SCALE GENOMIC DNA]</scope>
    <source>
        <strain evidence="9 10">BOTRYCO-2</strain>
    </source>
</reference>
<dbReference type="GO" id="GO:0046316">
    <property type="term" value="F:gluconokinase activity"/>
    <property type="evidence" value="ECO:0007669"/>
    <property type="project" value="UniProtKB-EC"/>
</dbReference>
<dbReference type="EMBL" id="BFBR01000011">
    <property type="protein sequence ID" value="GBF59271.1"/>
    <property type="molecule type" value="Genomic_DNA"/>
</dbReference>
<comment type="caution">
    <text evidence="9">The sequence shown here is derived from an EMBL/GenBank/DDBJ whole genome shotgun (WGS) entry which is preliminary data.</text>
</comment>
<comment type="catalytic activity">
    <reaction evidence="8">
        <text>D-gluconate + ATP = 6-phospho-D-gluconate + ADP + H(+)</text>
        <dbReference type="Rhea" id="RHEA:19433"/>
        <dbReference type="ChEBI" id="CHEBI:15378"/>
        <dbReference type="ChEBI" id="CHEBI:18391"/>
        <dbReference type="ChEBI" id="CHEBI:30616"/>
        <dbReference type="ChEBI" id="CHEBI:58759"/>
        <dbReference type="ChEBI" id="CHEBI:456216"/>
        <dbReference type="EC" id="2.7.1.12"/>
    </reaction>
</comment>
<keyword evidence="5" id="KW-0547">Nucleotide-binding</keyword>
<dbReference type="Proteomes" id="UP000245086">
    <property type="component" value="Unassembled WGS sequence"/>
</dbReference>
<evidence type="ECO:0000256" key="3">
    <source>
        <dbReference type="ARBA" id="ARBA00012054"/>
    </source>
</evidence>
<evidence type="ECO:0000256" key="5">
    <source>
        <dbReference type="ARBA" id="ARBA00022741"/>
    </source>
</evidence>
<keyword evidence="10" id="KW-1185">Reference proteome</keyword>
<keyword evidence="7" id="KW-0067">ATP-binding</keyword>
<evidence type="ECO:0000313" key="9">
    <source>
        <dbReference type="EMBL" id="GBF59271.1"/>
    </source>
</evidence>
<keyword evidence="6 9" id="KW-0418">Kinase</keyword>
<dbReference type="PANTHER" id="PTHR43442:SF3">
    <property type="entry name" value="GLUCONOKINASE-RELATED"/>
    <property type="match status" value="1"/>
</dbReference>
<sequence length="191" mass="19877">MGAGVNRLISDLGVICASSGLAGTTAGGIENRAMSRLVIMGVSGAGKTTLGTALAARLGWRFLDADDFHSAEAKAKIASGTTLDENDRAAWLARIKPVFEAPGKSVVLACSALKQSHRESLTPDYLVHLVIGTDLAHHRLSTRSGHFAGPSILASQFATLETPQNALEVAAGQPTATQVDQIIDAFGLKTE</sequence>
<comment type="pathway">
    <text evidence="1">Carbohydrate acid metabolism.</text>
</comment>